<dbReference type="Gene3D" id="3.90.228.10">
    <property type="match status" value="1"/>
</dbReference>
<evidence type="ECO:0000313" key="5">
    <source>
        <dbReference type="EMBL" id="RNF27572.1"/>
    </source>
</evidence>
<dbReference type="InterPro" id="IPR000315">
    <property type="entry name" value="Znf_B-box"/>
</dbReference>
<keyword evidence="5" id="KW-0328">Glycosyltransferase</keyword>
<evidence type="ECO:0000256" key="2">
    <source>
        <dbReference type="SAM" id="Coils"/>
    </source>
</evidence>
<feature type="domain" description="B box-type" evidence="4">
    <location>
        <begin position="366"/>
        <end position="408"/>
    </location>
</feature>
<dbReference type="EMBL" id="MKKU01000003">
    <property type="protein sequence ID" value="RNF27572.1"/>
    <property type="molecule type" value="Genomic_DNA"/>
</dbReference>
<evidence type="ECO:0000313" key="6">
    <source>
        <dbReference type="Proteomes" id="UP000284403"/>
    </source>
</evidence>
<sequence length="818" mass="89986">MLLRLVVYVDDALLPLELEDACVCVSSMLELAVYLKNTLQRPPRVIFYWNFGHNRYELLTTLQTLVQHYAGGDAAHGAAENSVVPAHLWVETRSLQLVPVDPDVDVAEYAYLVKHVRRGAGNKYVIFLLQNALRVTEPSLERLFDDVRGTRLYGSPGRVELLYYANNSLSSSEVLQRGFDRGGGSGGWAMPPLNSAPAPTAGVQPPPPFVFTTSMKDQDDKEVFPSEPHKVLLCEVALGRVWPSDVPFSKSLAPPPPGYDSVCHRVVRDDGVVVKAVRVGRDFQALPRYVLTLVAKKRNRRGTPPREIYLSPDIPPSPATRRRTGSVGSEAFAGVQNNSLAQGQRRRSGSAPLLMNGRQTRLSSRPTDVTCAVHVGTLLGLWCSTCGRVICPYCASVGDHRGHEVASVEGVVGDMRGKVGGVCQELSAQLEKCQRVEARLKSQQTELLERRDEAVAGAEKAFSGLHRLIDSKREEWLARLREQTACLDEPLAEVGRIVQQYMRTMQALSDAWERAGGDPTFPADSEAIAPAAVASAAYLLATPKLLGEARRLAGKGHDAELALATNASAQIWTNEAALFHLDFAAVRQSIEQLLPEKGAGQLAGSSLPSMRRKSTRLLSPSREFLDGSPERRTVAGSPTSLLLQRTDGTIDELPFDDCSVDTHNTARQQLFMRHLSDVRQGHVWCVPNASKYFHHEQRRAVCSGTFELMGLEWELRIQAPDAQVGCGPYKGQARHAGEAEPVGIFLYPVGHTQRLDFRISIFSAVFWAEWTVTGWTASFAGKGWGIYPLLPRRELMQTDRLACNNTLKICLAPTSGVY</sequence>
<keyword evidence="6" id="KW-1185">Reference proteome</keyword>
<protein>
    <submittedName>
        <fullName evidence="5">Poly [ADP-ribose] polymerase</fullName>
        <ecNumber evidence="5">2.4.2.30</ecNumber>
    </submittedName>
</protein>
<dbReference type="GO" id="GO:0003950">
    <property type="term" value="F:NAD+ poly-ADP-ribosyltransferase activity"/>
    <property type="evidence" value="ECO:0007669"/>
    <property type="project" value="UniProtKB-EC"/>
</dbReference>
<dbReference type="OrthoDB" id="250908at2759"/>
<dbReference type="AlphaFoldDB" id="A0A3R7LFU3"/>
<dbReference type="PROSITE" id="PS50119">
    <property type="entry name" value="ZF_BBOX"/>
    <property type="match status" value="1"/>
</dbReference>
<feature type="region of interest" description="Disordered" evidence="3">
    <location>
        <begin position="303"/>
        <end position="328"/>
    </location>
</feature>
<dbReference type="GO" id="GO:0008270">
    <property type="term" value="F:zinc ion binding"/>
    <property type="evidence" value="ECO:0007669"/>
    <property type="project" value="UniProtKB-KW"/>
</dbReference>
<keyword evidence="5" id="KW-0808">Transferase</keyword>
<evidence type="ECO:0000259" key="4">
    <source>
        <dbReference type="PROSITE" id="PS50119"/>
    </source>
</evidence>
<keyword evidence="1" id="KW-0479">Metal-binding</keyword>
<name>A0A3R7LFU3_9TRYP</name>
<evidence type="ECO:0000256" key="3">
    <source>
        <dbReference type="SAM" id="MobiDB-lite"/>
    </source>
</evidence>
<dbReference type="Gene3D" id="3.30.160.60">
    <property type="entry name" value="Classic Zinc Finger"/>
    <property type="match status" value="1"/>
</dbReference>
<dbReference type="SUPFAM" id="SSF57845">
    <property type="entry name" value="B-box zinc-binding domain"/>
    <property type="match status" value="1"/>
</dbReference>
<dbReference type="RefSeq" id="XP_029232778.1">
    <property type="nucleotide sequence ID" value="XM_029367171.1"/>
</dbReference>
<keyword evidence="1" id="KW-0863">Zinc-finger</keyword>
<proteinExistence type="predicted"/>
<comment type="caution">
    <text evidence="5">The sequence shown here is derived from an EMBL/GenBank/DDBJ whole genome shotgun (WGS) entry which is preliminary data.</text>
</comment>
<dbReference type="EC" id="2.4.2.30" evidence="5"/>
<dbReference type="InterPro" id="IPR047153">
    <property type="entry name" value="TRIM45/56/19-like"/>
</dbReference>
<evidence type="ECO:0000256" key="1">
    <source>
        <dbReference type="PROSITE-ProRule" id="PRU00024"/>
    </source>
</evidence>
<dbReference type="PANTHER" id="PTHR25462:SF296">
    <property type="entry name" value="MEIOTIC P26, ISOFORM F"/>
    <property type="match status" value="1"/>
</dbReference>
<dbReference type="GeneID" id="40313833"/>
<gene>
    <name evidence="5" type="ORF">Tco025E_00222</name>
</gene>
<organism evidence="5 6">
    <name type="scientific">Trypanosoma conorhini</name>
    <dbReference type="NCBI Taxonomy" id="83891"/>
    <lineage>
        <taxon>Eukaryota</taxon>
        <taxon>Discoba</taxon>
        <taxon>Euglenozoa</taxon>
        <taxon>Kinetoplastea</taxon>
        <taxon>Metakinetoplastina</taxon>
        <taxon>Trypanosomatida</taxon>
        <taxon>Trypanosomatidae</taxon>
        <taxon>Trypanosoma</taxon>
    </lineage>
</organism>
<dbReference type="Proteomes" id="UP000284403">
    <property type="component" value="Unassembled WGS sequence"/>
</dbReference>
<dbReference type="Pfam" id="PF00643">
    <property type="entry name" value="zf-B_box"/>
    <property type="match status" value="1"/>
</dbReference>
<keyword evidence="1" id="KW-0862">Zinc</keyword>
<dbReference type="PANTHER" id="PTHR25462">
    <property type="entry name" value="BONUS, ISOFORM C-RELATED"/>
    <property type="match status" value="1"/>
</dbReference>
<feature type="coiled-coil region" evidence="2">
    <location>
        <begin position="423"/>
        <end position="453"/>
    </location>
</feature>
<reference evidence="5 6" key="1">
    <citation type="journal article" date="2018" name="BMC Genomics">
        <title>Genomic comparison of Trypanosoma conorhini and Trypanosoma rangeli to Trypanosoma cruzi strains of high and low virulence.</title>
        <authorList>
            <person name="Bradwell K.R."/>
            <person name="Koparde V.N."/>
            <person name="Matveyev A.V."/>
            <person name="Serrano M.G."/>
            <person name="Alves J.M."/>
            <person name="Parikh H."/>
            <person name="Huang B."/>
            <person name="Lee V."/>
            <person name="Espinosa-Alvarez O."/>
            <person name="Ortiz P.A."/>
            <person name="Costa-Martins A.G."/>
            <person name="Teixeira M.M."/>
            <person name="Buck G.A."/>
        </authorList>
    </citation>
    <scope>NUCLEOTIDE SEQUENCE [LARGE SCALE GENOMIC DNA]</scope>
    <source>
        <strain evidence="5 6">025E</strain>
    </source>
</reference>
<feature type="region of interest" description="Disordered" evidence="3">
    <location>
        <begin position="338"/>
        <end position="357"/>
    </location>
</feature>
<accession>A0A3R7LFU3</accession>
<keyword evidence="2" id="KW-0175">Coiled coil</keyword>